<dbReference type="InterPro" id="IPR000182">
    <property type="entry name" value="GNAT_dom"/>
</dbReference>
<gene>
    <name evidence="2" type="ORF">I7822_17040</name>
</gene>
<evidence type="ECO:0000259" key="1">
    <source>
        <dbReference type="Pfam" id="PF13302"/>
    </source>
</evidence>
<proteinExistence type="predicted"/>
<dbReference type="InterPro" id="IPR016181">
    <property type="entry name" value="Acyl_CoA_acyltransferase"/>
</dbReference>
<name>A0ABS3N5B6_9BACI</name>
<evidence type="ECO:0000313" key="3">
    <source>
        <dbReference type="Proteomes" id="UP000663981"/>
    </source>
</evidence>
<reference evidence="2 3" key="1">
    <citation type="submission" date="2021-03" db="EMBL/GenBank/DDBJ databases">
        <title>Whole genome sequence of Metabacillus bambusae BG109.</title>
        <authorList>
            <person name="Jeong J.W."/>
        </authorList>
    </citation>
    <scope>NUCLEOTIDE SEQUENCE [LARGE SCALE GENOMIC DNA]</scope>
    <source>
        <strain evidence="2 3">BG109</strain>
    </source>
</reference>
<evidence type="ECO:0000313" key="2">
    <source>
        <dbReference type="EMBL" id="MBO1513358.1"/>
    </source>
</evidence>
<dbReference type="PANTHER" id="PTHR43415:SF3">
    <property type="entry name" value="GNAT-FAMILY ACETYLTRANSFERASE"/>
    <property type="match status" value="1"/>
</dbReference>
<keyword evidence="3" id="KW-1185">Reference proteome</keyword>
<dbReference type="Gene3D" id="3.40.630.30">
    <property type="match status" value="1"/>
</dbReference>
<dbReference type="SUPFAM" id="SSF55729">
    <property type="entry name" value="Acyl-CoA N-acyltransferases (Nat)"/>
    <property type="match status" value="1"/>
</dbReference>
<feature type="domain" description="N-acetyltransferase" evidence="1">
    <location>
        <begin position="10"/>
        <end position="146"/>
    </location>
</feature>
<organism evidence="2 3">
    <name type="scientific">Metabacillus bambusae</name>
    <dbReference type="NCBI Taxonomy" id="2795218"/>
    <lineage>
        <taxon>Bacteria</taxon>
        <taxon>Bacillati</taxon>
        <taxon>Bacillota</taxon>
        <taxon>Bacilli</taxon>
        <taxon>Bacillales</taxon>
        <taxon>Bacillaceae</taxon>
        <taxon>Metabacillus</taxon>
    </lineage>
</organism>
<dbReference type="EMBL" id="JAGDEL010000013">
    <property type="protein sequence ID" value="MBO1513358.1"/>
    <property type="molecule type" value="Genomic_DNA"/>
</dbReference>
<accession>A0ABS3N5B6</accession>
<comment type="caution">
    <text evidence="2">The sequence shown here is derived from an EMBL/GenBank/DDBJ whole genome shotgun (WGS) entry which is preliminary data.</text>
</comment>
<dbReference type="Pfam" id="PF13302">
    <property type="entry name" value="Acetyltransf_3"/>
    <property type="match status" value="1"/>
</dbReference>
<dbReference type="Proteomes" id="UP000663981">
    <property type="component" value="Unassembled WGS sequence"/>
</dbReference>
<dbReference type="PANTHER" id="PTHR43415">
    <property type="entry name" value="SPERMIDINE N(1)-ACETYLTRANSFERASE"/>
    <property type="match status" value="1"/>
</dbReference>
<sequence length="187" mass="21715">MTIYYKGENIYLRELVEKDINDNYLSWFKNENVTEFLEVNNLSFTEVRDYIEKGKTTNTYFMYAICLIESDKHIGNLKIGPINWKHKTSGMPIVIGDMQAWGKGYASEAINLGKEIAFKKYNIRKLTDGMYSNNIGSLKAFLKAGWHEEARLKDHFLINGEKMDKICICCFNPSFLSEKHVNEDDIN</sequence>
<protein>
    <submittedName>
        <fullName evidence="2">GNAT family N-acetyltransferase</fullName>
    </submittedName>
</protein>
<dbReference type="RefSeq" id="WP_207980313.1">
    <property type="nucleotide sequence ID" value="NZ_JAGDEL010000013.1"/>
</dbReference>